<dbReference type="InterPro" id="IPR039043">
    <property type="entry name" value="ZFPL1"/>
</dbReference>
<sequence>MFHPECIDVHCASFPPNTAQAGFTCPTCQKPIIPPPGSSSPLAQTLLKHLDNAPWLDTIKPKADGHRDHVVMELGDMSAIQHELDEDSYLARRLGLGPEPPSNPGSQDLAGFDIGSNKAGGSLEGITSRKAPLRGPLDSGGPADPSYDVDDNKYEKHSIGQLWKNLSTPETKKMSLPPPSTAPKKPPRRMRITMRKILFLFAILSTLMTVAMLHYSLGSAPEV</sequence>
<evidence type="ECO:0000313" key="5">
    <source>
        <dbReference type="Proteomes" id="UP000011083"/>
    </source>
</evidence>
<feature type="region of interest" description="Disordered" evidence="1">
    <location>
        <begin position="165"/>
        <end position="187"/>
    </location>
</feature>
<organism evidence="4 5">
    <name type="scientific">Acanthamoeba castellanii (strain ATCC 30010 / Neff)</name>
    <dbReference type="NCBI Taxonomy" id="1257118"/>
    <lineage>
        <taxon>Eukaryota</taxon>
        <taxon>Amoebozoa</taxon>
        <taxon>Discosea</taxon>
        <taxon>Longamoebia</taxon>
        <taxon>Centramoebida</taxon>
        <taxon>Acanthamoebidae</taxon>
        <taxon>Acanthamoeba</taxon>
    </lineage>
</organism>
<dbReference type="STRING" id="1257118.L8GZI3"/>
<dbReference type="Pfam" id="PF25998">
    <property type="entry name" value="U-box_ZFPL1"/>
    <property type="match status" value="1"/>
</dbReference>
<dbReference type="OrthoDB" id="1916590at2759"/>
<keyword evidence="2" id="KW-1133">Transmembrane helix</keyword>
<gene>
    <name evidence="4" type="ORF">ACA1_208150</name>
</gene>
<feature type="domain" description="ZFPL1-like U-box" evidence="3">
    <location>
        <begin position="1"/>
        <end position="36"/>
    </location>
</feature>
<feature type="transmembrane region" description="Helical" evidence="2">
    <location>
        <begin position="197"/>
        <end position="217"/>
    </location>
</feature>
<dbReference type="PANTHER" id="PTHR12981:SF0">
    <property type="entry name" value="ZINC FINGER PROTEIN-LIKE 1"/>
    <property type="match status" value="1"/>
</dbReference>
<dbReference type="AlphaFoldDB" id="L8GZI3"/>
<dbReference type="EMBL" id="KB007966">
    <property type="protein sequence ID" value="ELR17938.1"/>
    <property type="molecule type" value="Genomic_DNA"/>
</dbReference>
<dbReference type="PANTHER" id="PTHR12981">
    <property type="entry name" value="ZINC FINGER PROTEIN-LIKE 1"/>
    <property type="match status" value="1"/>
</dbReference>
<evidence type="ECO:0000313" key="4">
    <source>
        <dbReference type="EMBL" id="ELR17938.1"/>
    </source>
</evidence>
<dbReference type="GO" id="GO:0008270">
    <property type="term" value="F:zinc ion binding"/>
    <property type="evidence" value="ECO:0007669"/>
    <property type="project" value="UniProtKB-KW"/>
</dbReference>
<name>L8GZI3_ACACF</name>
<dbReference type="VEuPathDB" id="AmoebaDB:ACA1_208150"/>
<reference evidence="4 5" key="1">
    <citation type="journal article" date="2013" name="Genome Biol.">
        <title>Genome of Acanthamoeba castellanii highlights extensive lateral gene transfer and early evolution of tyrosine kinase signaling.</title>
        <authorList>
            <person name="Clarke M."/>
            <person name="Lohan A.J."/>
            <person name="Liu B."/>
            <person name="Lagkouvardos I."/>
            <person name="Roy S."/>
            <person name="Zafar N."/>
            <person name="Bertelli C."/>
            <person name="Schilde C."/>
            <person name="Kianianmomeni A."/>
            <person name="Burglin T.R."/>
            <person name="Frech C."/>
            <person name="Turcotte B."/>
            <person name="Kopec K.O."/>
            <person name="Synnott J.M."/>
            <person name="Choo C."/>
            <person name="Paponov I."/>
            <person name="Finkler A."/>
            <person name="Soon Heng Tan C."/>
            <person name="Hutchins A.P."/>
            <person name="Weinmeier T."/>
            <person name="Rattei T."/>
            <person name="Chu J.S."/>
            <person name="Gimenez G."/>
            <person name="Irimia M."/>
            <person name="Rigden D.J."/>
            <person name="Fitzpatrick D.A."/>
            <person name="Lorenzo-Morales J."/>
            <person name="Bateman A."/>
            <person name="Chiu C.H."/>
            <person name="Tang P."/>
            <person name="Hegemann P."/>
            <person name="Fromm H."/>
            <person name="Raoult D."/>
            <person name="Greub G."/>
            <person name="Miranda-Saavedra D."/>
            <person name="Chen N."/>
            <person name="Nash P."/>
            <person name="Ginger M.L."/>
            <person name="Horn M."/>
            <person name="Schaap P."/>
            <person name="Caler L."/>
            <person name="Loftus B."/>
        </authorList>
    </citation>
    <scope>NUCLEOTIDE SEQUENCE [LARGE SCALE GENOMIC DNA]</scope>
    <source>
        <strain evidence="4 5">Neff</strain>
    </source>
</reference>
<proteinExistence type="predicted"/>
<dbReference type="GeneID" id="14918760"/>
<evidence type="ECO:0000256" key="2">
    <source>
        <dbReference type="SAM" id="Phobius"/>
    </source>
</evidence>
<keyword evidence="2" id="KW-0472">Membrane</keyword>
<dbReference type="RefSeq" id="XP_004339954.1">
    <property type="nucleotide sequence ID" value="XM_004339906.1"/>
</dbReference>
<evidence type="ECO:0000256" key="1">
    <source>
        <dbReference type="SAM" id="MobiDB-lite"/>
    </source>
</evidence>
<dbReference type="InterPro" id="IPR058730">
    <property type="entry name" value="U-box_ZFPL1-like"/>
</dbReference>
<evidence type="ECO:0000259" key="3">
    <source>
        <dbReference type="Pfam" id="PF25998"/>
    </source>
</evidence>
<dbReference type="GO" id="GO:0005794">
    <property type="term" value="C:Golgi apparatus"/>
    <property type="evidence" value="ECO:0007669"/>
    <property type="project" value="TreeGrafter"/>
</dbReference>
<dbReference type="KEGG" id="acan:ACA1_208150"/>
<dbReference type="Proteomes" id="UP000011083">
    <property type="component" value="Unassembled WGS sequence"/>
</dbReference>
<protein>
    <recommendedName>
        <fullName evidence="3">ZFPL1-like U-box domain-containing protein</fullName>
    </recommendedName>
</protein>
<keyword evidence="5" id="KW-1185">Reference proteome</keyword>
<dbReference type="GO" id="GO:0016020">
    <property type="term" value="C:membrane"/>
    <property type="evidence" value="ECO:0007669"/>
    <property type="project" value="UniProtKB-SubCell"/>
</dbReference>
<feature type="region of interest" description="Disordered" evidence="1">
    <location>
        <begin position="93"/>
        <end position="148"/>
    </location>
</feature>
<keyword evidence="2" id="KW-0812">Transmembrane</keyword>
<accession>L8GZI3</accession>